<dbReference type="PROSITE" id="PS50103">
    <property type="entry name" value="ZF_C3H1"/>
    <property type="match status" value="2"/>
</dbReference>
<dbReference type="AlphaFoldDB" id="A0A165MV62"/>
<dbReference type="PANTHER" id="PTHR22770:SF13">
    <property type="entry name" value="RING-TYPE DOMAIN-CONTAINING PROTEIN"/>
    <property type="match status" value="1"/>
</dbReference>
<dbReference type="Pfam" id="PF22191">
    <property type="entry name" value="IBR_1"/>
    <property type="match status" value="1"/>
</dbReference>
<keyword evidence="13" id="KW-1185">Reference proteome</keyword>
<feature type="compositionally biased region" description="Low complexity" evidence="9">
    <location>
        <begin position="1"/>
        <end position="20"/>
    </location>
</feature>
<evidence type="ECO:0000256" key="5">
    <source>
        <dbReference type="ARBA" id="ARBA00022771"/>
    </source>
</evidence>
<name>A0A165MV62_9AGAM</name>
<dbReference type="Gene3D" id="3.30.1370.210">
    <property type="match status" value="1"/>
</dbReference>
<dbReference type="SUPFAM" id="SSF57850">
    <property type="entry name" value="RING/U-box"/>
    <property type="match status" value="2"/>
</dbReference>
<evidence type="ECO:0000256" key="3">
    <source>
        <dbReference type="ARBA" id="ARBA00022723"/>
    </source>
</evidence>
<dbReference type="InterPro" id="IPR000571">
    <property type="entry name" value="Znf_CCCH"/>
</dbReference>
<dbReference type="InterPro" id="IPR044066">
    <property type="entry name" value="TRIAD_supradom"/>
</dbReference>
<sequence length="855" mass="94354">MGSGSSHVVDVSTSDTTMGSESSVTDVDSSRPATSATPSSPCRFYARGRCKYGSRCRYSHEPREGQTRLSVNTSLYSAALTDNKDILTPKGVVGDALVRRPCHFFNEGKCYKGDKCSYVHDKAMQEESRIRKEQMKANDQEKTLTRTVCSSTCVTFGPGLCVTKVMAGFEACGVRVHDLPRNTTRNDLVARLTEVCVNNDDYQVLSLRDNRIAQLVFKDRETGLKAVEGMNNSGLKTEINTVKTSRPEMNSSSRDCEVLTVSWQEPCIGCLVNYGSEAEARLKVRDLDGTLCNGRTVQVANATDQQRTGKVLKNFVASAVTINGLPVGTTPDAIRAFSGGTSIIVLKGRKYDMTDAHRVLRGTMEGLGGLKEYATFLSGQPNGIVVVKARFESWSQAKVAYDHFETNNKPPCIDGAKLRVSLPERHWYSLCIPRQQYTAQRSVFDELVNKHGDPSIAKISVQERNNYGPDKPVWLTLRGNDTQAVGALKIQLERIIEGERLDLWDTSFASEEGAAGLLELAKAAGVHILPDKRLRILRVFGRPDAIQAARTKIHEEIQRRSSLDYVVHLKKYSVGFFVREGVSCLRESKLVDGNSITLDVTSSPPTIMIRGGDDARHLLRRLVMQSLGSGRPKGSESDERICPVCGDTAFNPFSLACDHIYCSECLMHLCSSASNVKQFPVKCLGDAGRCGREISIPTLSQFLRPTELNHLLEVSFQTYLEHHPNEYKYCNTPDCSQIYRLAASGSQPVPLQCPSCLTWICTAGHEDHPGQTCAEWTIHNDPEEQERLLSVWVDEQGAKKCPSCNAIIEKDGGCNHISCRCGAHICWKCMGLFPSGEIYTHLNNAHGGHTDFDGA</sequence>
<keyword evidence="5 8" id="KW-0863">Zinc-finger</keyword>
<feature type="zinc finger region" description="C3H1-type" evidence="8">
    <location>
        <begin position="36"/>
        <end position="63"/>
    </location>
</feature>
<dbReference type="EMBL" id="KV425660">
    <property type="protein sequence ID" value="KZT18823.1"/>
    <property type="molecule type" value="Genomic_DNA"/>
</dbReference>
<dbReference type="InterPro" id="IPR041367">
    <property type="entry name" value="Znf-CCCH_4"/>
</dbReference>
<dbReference type="OrthoDB" id="1431934at2759"/>
<evidence type="ECO:0000313" key="12">
    <source>
        <dbReference type="EMBL" id="KZT18823.1"/>
    </source>
</evidence>
<dbReference type="SUPFAM" id="SSF90229">
    <property type="entry name" value="CCCH zinc finger"/>
    <property type="match status" value="2"/>
</dbReference>
<dbReference type="Pfam" id="PF14608">
    <property type="entry name" value="zf-CCCH_2"/>
    <property type="match status" value="1"/>
</dbReference>
<feature type="domain" description="C3H1-type" evidence="10">
    <location>
        <begin position="96"/>
        <end position="123"/>
    </location>
</feature>
<dbReference type="Proteomes" id="UP000076761">
    <property type="component" value="Unassembled WGS sequence"/>
</dbReference>
<keyword evidence="2" id="KW-0808">Transferase</keyword>
<dbReference type="Pfam" id="PF01485">
    <property type="entry name" value="IBR"/>
    <property type="match status" value="1"/>
</dbReference>
<dbReference type="STRING" id="1314782.A0A165MV62"/>
<evidence type="ECO:0008006" key="14">
    <source>
        <dbReference type="Google" id="ProtNLM"/>
    </source>
</evidence>
<dbReference type="Pfam" id="PF18044">
    <property type="entry name" value="zf-CCCH_4"/>
    <property type="match status" value="1"/>
</dbReference>
<evidence type="ECO:0000256" key="2">
    <source>
        <dbReference type="ARBA" id="ARBA00022679"/>
    </source>
</evidence>
<dbReference type="GO" id="GO:0008270">
    <property type="term" value="F:zinc ion binding"/>
    <property type="evidence" value="ECO:0007669"/>
    <property type="project" value="UniProtKB-KW"/>
</dbReference>
<evidence type="ECO:0000256" key="4">
    <source>
        <dbReference type="ARBA" id="ARBA00022737"/>
    </source>
</evidence>
<feature type="domain" description="RING-type" evidence="11">
    <location>
        <begin position="638"/>
        <end position="853"/>
    </location>
</feature>
<dbReference type="SMART" id="SM00356">
    <property type="entry name" value="ZnF_C3H1"/>
    <property type="match status" value="2"/>
</dbReference>
<dbReference type="Gene3D" id="1.20.120.1750">
    <property type="match status" value="1"/>
</dbReference>
<dbReference type="InParanoid" id="A0A165MV62"/>
<protein>
    <recommendedName>
        <fullName evidence="14">RING-type E3 ubiquitin transferase</fullName>
    </recommendedName>
</protein>
<dbReference type="GO" id="GO:0043161">
    <property type="term" value="P:proteasome-mediated ubiquitin-dependent protein catabolic process"/>
    <property type="evidence" value="ECO:0007669"/>
    <property type="project" value="TreeGrafter"/>
</dbReference>
<feature type="compositionally biased region" description="Low complexity" evidence="9">
    <location>
        <begin position="30"/>
        <end position="39"/>
    </location>
</feature>
<evidence type="ECO:0000256" key="9">
    <source>
        <dbReference type="SAM" id="MobiDB-lite"/>
    </source>
</evidence>
<keyword evidence="3 8" id="KW-0479">Metal-binding</keyword>
<dbReference type="PROSITE" id="PS00518">
    <property type="entry name" value="ZF_RING_1"/>
    <property type="match status" value="1"/>
</dbReference>
<evidence type="ECO:0000259" key="11">
    <source>
        <dbReference type="PROSITE" id="PS51873"/>
    </source>
</evidence>
<keyword evidence="4" id="KW-0677">Repeat</keyword>
<feature type="domain" description="C3H1-type" evidence="10">
    <location>
        <begin position="36"/>
        <end position="63"/>
    </location>
</feature>
<dbReference type="InterPro" id="IPR017907">
    <property type="entry name" value="Znf_RING_CS"/>
</dbReference>
<feature type="zinc finger region" description="C3H1-type" evidence="8">
    <location>
        <begin position="96"/>
        <end position="123"/>
    </location>
</feature>
<accession>A0A165MV62</accession>
<evidence type="ECO:0000313" key="13">
    <source>
        <dbReference type="Proteomes" id="UP000076761"/>
    </source>
</evidence>
<dbReference type="GO" id="GO:0097039">
    <property type="term" value="P:protein linear polyubiquitination"/>
    <property type="evidence" value="ECO:0007669"/>
    <property type="project" value="TreeGrafter"/>
</dbReference>
<proteinExistence type="predicted"/>
<dbReference type="InterPro" id="IPR002867">
    <property type="entry name" value="IBR_dom"/>
</dbReference>
<evidence type="ECO:0000256" key="6">
    <source>
        <dbReference type="ARBA" id="ARBA00022786"/>
    </source>
</evidence>
<dbReference type="GO" id="GO:0004842">
    <property type="term" value="F:ubiquitin-protein transferase activity"/>
    <property type="evidence" value="ECO:0007669"/>
    <property type="project" value="TreeGrafter"/>
</dbReference>
<dbReference type="PROSITE" id="PS51873">
    <property type="entry name" value="TRIAD"/>
    <property type="match status" value="1"/>
</dbReference>
<dbReference type="InterPro" id="IPR013083">
    <property type="entry name" value="Znf_RING/FYVE/PHD"/>
</dbReference>
<dbReference type="InterPro" id="IPR036855">
    <property type="entry name" value="Znf_CCCH_sf"/>
</dbReference>
<evidence type="ECO:0000256" key="8">
    <source>
        <dbReference type="PROSITE-ProRule" id="PRU00723"/>
    </source>
</evidence>
<evidence type="ECO:0000259" key="10">
    <source>
        <dbReference type="PROSITE" id="PS50103"/>
    </source>
</evidence>
<evidence type="ECO:0000256" key="1">
    <source>
        <dbReference type="ARBA" id="ARBA00004906"/>
    </source>
</evidence>
<keyword evidence="7 8" id="KW-0862">Zinc</keyword>
<keyword evidence="6" id="KW-0833">Ubl conjugation pathway</keyword>
<gene>
    <name evidence="12" type="ORF">NEOLEDRAFT_1124945</name>
</gene>
<organism evidence="12 13">
    <name type="scientific">Neolentinus lepideus HHB14362 ss-1</name>
    <dbReference type="NCBI Taxonomy" id="1314782"/>
    <lineage>
        <taxon>Eukaryota</taxon>
        <taxon>Fungi</taxon>
        <taxon>Dikarya</taxon>
        <taxon>Basidiomycota</taxon>
        <taxon>Agaricomycotina</taxon>
        <taxon>Agaricomycetes</taxon>
        <taxon>Gloeophyllales</taxon>
        <taxon>Gloeophyllaceae</taxon>
        <taxon>Neolentinus</taxon>
    </lineage>
</organism>
<dbReference type="Gene3D" id="3.30.40.10">
    <property type="entry name" value="Zinc/RING finger domain, C3HC4 (zinc finger)"/>
    <property type="match status" value="1"/>
</dbReference>
<reference evidence="12 13" key="1">
    <citation type="journal article" date="2016" name="Mol. Biol. Evol.">
        <title>Comparative Genomics of Early-Diverging Mushroom-Forming Fungi Provides Insights into the Origins of Lignocellulose Decay Capabilities.</title>
        <authorList>
            <person name="Nagy L.G."/>
            <person name="Riley R."/>
            <person name="Tritt A."/>
            <person name="Adam C."/>
            <person name="Daum C."/>
            <person name="Floudas D."/>
            <person name="Sun H."/>
            <person name="Yadav J.S."/>
            <person name="Pangilinan J."/>
            <person name="Larsson K.H."/>
            <person name="Matsuura K."/>
            <person name="Barry K."/>
            <person name="Labutti K."/>
            <person name="Kuo R."/>
            <person name="Ohm R.A."/>
            <person name="Bhattacharya S.S."/>
            <person name="Shirouzu T."/>
            <person name="Yoshinaga Y."/>
            <person name="Martin F.M."/>
            <person name="Grigoriev I.V."/>
            <person name="Hibbett D.S."/>
        </authorList>
    </citation>
    <scope>NUCLEOTIDE SEQUENCE [LARGE SCALE GENOMIC DNA]</scope>
    <source>
        <strain evidence="12 13">HHB14362 ss-1</strain>
    </source>
</reference>
<dbReference type="PANTHER" id="PTHR22770">
    <property type="entry name" value="UBIQUITIN CONJUGATING ENZYME 7 INTERACTING PROTEIN-RELATED"/>
    <property type="match status" value="1"/>
</dbReference>
<dbReference type="GO" id="GO:0043130">
    <property type="term" value="F:ubiquitin binding"/>
    <property type="evidence" value="ECO:0007669"/>
    <property type="project" value="TreeGrafter"/>
</dbReference>
<comment type="pathway">
    <text evidence="1">Protein modification; protein ubiquitination.</text>
</comment>
<evidence type="ECO:0000256" key="7">
    <source>
        <dbReference type="ARBA" id="ARBA00022833"/>
    </source>
</evidence>
<dbReference type="InterPro" id="IPR051628">
    <property type="entry name" value="LUBAC_E3_Ligases"/>
</dbReference>
<dbReference type="CDD" id="cd20335">
    <property type="entry name" value="BRcat_RBR"/>
    <property type="match status" value="1"/>
</dbReference>
<feature type="region of interest" description="Disordered" evidence="9">
    <location>
        <begin position="1"/>
        <end position="39"/>
    </location>
</feature>
<dbReference type="GO" id="GO:0000151">
    <property type="term" value="C:ubiquitin ligase complex"/>
    <property type="evidence" value="ECO:0007669"/>
    <property type="project" value="TreeGrafter"/>
</dbReference>